<feature type="repeat" description="ANK" evidence="15">
    <location>
        <begin position="449"/>
        <end position="481"/>
    </location>
</feature>
<feature type="repeat" description="ANK" evidence="15">
    <location>
        <begin position="581"/>
        <end position="613"/>
    </location>
</feature>
<dbReference type="InterPro" id="IPR000488">
    <property type="entry name" value="Death_dom"/>
</dbReference>
<evidence type="ECO:0000256" key="4">
    <source>
        <dbReference type="ARBA" id="ARBA00022490"/>
    </source>
</evidence>
<dbReference type="InterPro" id="IPR036770">
    <property type="entry name" value="Ankyrin_rpt-contain_sf"/>
</dbReference>
<dbReference type="FunFam" id="2.60.220.30:FF:000005">
    <property type="entry name" value="Ankyrin-2 isoform 2"/>
    <property type="match status" value="1"/>
</dbReference>
<evidence type="ECO:0000313" key="19">
    <source>
        <dbReference type="Proteomes" id="UP000695023"/>
    </source>
</evidence>
<evidence type="ECO:0000256" key="1">
    <source>
        <dbReference type="ARBA" id="ARBA00004245"/>
    </source>
</evidence>
<dbReference type="FunFam" id="1.25.40.20:FF:000003">
    <property type="entry name" value="Ankyrin, isoform B"/>
    <property type="match status" value="1"/>
</dbReference>
<dbReference type="PRINTS" id="PR01415">
    <property type="entry name" value="ANKYRIN"/>
</dbReference>
<dbReference type="FunFam" id="1.10.533.10:FF:000002">
    <property type="entry name" value="Ankyrin-3 isoform 2"/>
    <property type="match status" value="1"/>
</dbReference>
<evidence type="ECO:0000256" key="13">
    <source>
        <dbReference type="ARBA" id="ARBA00024012"/>
    </source>
</evidence>
<sequence length="1847" mass="202916">MSSSPEESHSRGGGSNRDLKTASSSSTSLEDGNPPPLHQNRIRQSDSNTSFLRAARAGNIDKVLEFLKNGVDISTCNQNGLNALHLAAKEGHKELVEELLQRGASVDSSTKKGNTALHIASLAGQKEVVKLLVSRGADVNSQSQNGFTPLYMAAQENHLEVVRYLLENEGNQSIATEDGFTPLAIALQQGHNSVVSLLLEHDTKGKVRLPALHIAARKDDTKSAALLLQNDHNADVQSKMMVNRTTENGKSGFTPLHIAAHYGNVNVSTLLLNRGAAVDFTARNGITPLHVASKRGNTNMVALLLDRGSQIDAKTRDGLTPLHCAARSGHDPAVELLLERGAPILARTKNGLSPLHMSAQGDHIECVKLLLQHKAPVDDVTLDYLTALHVAAHCGHYRVTKLLLDKKANPNARALNGFTPLHIACKKNRVKVMELLVKYGASIQAITESGLTPMHVAAFMGHLNIVLLLLQNGASPDVRNIRGETALHMAARAGQMEVVRCLLRNGALVDAMAREDQTPLHIASRLGKTDIVQLLLQHMAYPDAATTNGYTPLHISAREGQVETAAVLLEAGASHSMATKKGFTPLHVAAKYGSLDVAKLLLQRRALTDDAGKNGLTPLHVAAHYDNQEVALLLLDKGASPHATAKNGYTPLHIAAKKNQTNIALALLQYGAETNALTKQGVSPLHLAAQEGHAEMASLLLGKGAHVNTATKTGLTPLHLAAQEDKVTVTEVLAKHDANLDQQTKLGYTPLIVACHYGNAKMVNFLLQQGASVNSKTKNGYTPLHQAAQQGNTHIINVLLQHGAKPNTTTVNGNTALSIAKRLGYISVVDTLKVVTEEVITTTTTVTEKHKLNVPETMTEILDVSDEEGEDTMTGDGGEYLRAEDLRELGDDSLPGHYLDGFNYMSHNLDRPQHTPIHQSFHQREVLIEDLLTSHQVSTLSREHEKDSFRLSWGAEHLDNVVLSSSLLHSGRSSPCLDHDNSSFLVSFMVDARGGAMRGCRHNGLRIIVPPRKCSAPTRVTCRLVKRHRLASMPPMVEGEGLAGRIIEVGPTGAQFLGKLHLPTAPPPLNEGESLVSRILQLGPPGTKFLGPVIVEIPHFAALRGTERELVILRSETGESWKEHHCDFTEEELNQILNGMDEKLDSPEELEKKRICRIITRDFPQYFAVVSRIKQDSHLIGPEGGVLSSTLVPQVQAVFPEGALTKKIRVGLQAQPIDVDMVRKILGNKATFSPIVTLEPRRRKFHKPITMTIPIPKTSNSDTTFSGETPTLRLLCSITGGTTPAQWEDITGSTPLTFVNQCVSFTTNVSARFWLIDCRQIQESVGFGTQVYREIICVPYMAKFVIFAKTLDPIEARLRCFCMTDDKMDKTLEQQENFTEVARSRDVEVLEGKPIFADCFGNLVPLTKSGQHHVFSFYAFKENRLALFIKIRDTAQEPCGRLSFTKEPRTYRSLNLNAICNLNITLPSYSKESDSDQDGDDESEKSDKKFDWQEDADRKEETLAIISDLLGFSWTELARELEFSEDDIQLVRTENPNSLQEQSHALLQRWVEREGKHATEDCLIKRLTKINRMDIVHLIETQMNKSVQEQTSRTYAEIEKTLDHSEVSVALSSVQEDADSPRVVRKVESDRRPPPAVSEEDLSVASLLDIPSWAEPVGQIHSESMHGDLLEELEIPHELNPNLWTSEDVITRESSQDNLDEQADEMPDLPAQSVSEERYKDENGHIVVKKVTRKIIRKCVSADGAEHEETTLEGAPQGFVPAAEGDGYSKVVKRTVVKSEGDHTEVTFTEREHSSSSRQETADGRKISHTERTTVLEGERTVTHHGDQSLTSDLPTAQDDFKKGPSA</sequence>
<dbReference type="Pfam" id="PF17809">
    <property type="entry name" value="UPA_2"/>
    <property type="match status" value="1"/>
</dbReference>
<feature type="region of interest" description="Disordered" evidence="16">
    <location>
        <begin position="1"/>
        <end position="47"/>
    </location>
</feature>
<feature type="compositionally biased region" description="Basic and acidic residues" evidence="16">
    <location>
        <begin position="1782"/>
        <end position="1827"/>
    </location>
</feature>
<dbReference type="Pfam" id="PF00791">
    <property type="entry name" value="ZU5"/>
    <property type="match status" value="3"/>
</dbReference>
<keyword evidence="12" id="KW-0628">Postsynaptic cell membrane</keyword>
<dbReference type="GO" id="GO:0045211">
    <property type="term" value="C:postsynaptic membrane"/>
    <property type="evidence" value="ECO:0007669"/>
    <property type="project" value="UniProtKB-SubCell"/>
</dbReference>
<dbReference type="RefSeq" id="XP_005741257.1">
    <property type="nucleotide sequence ID" value="XM_005741200.1"/>
</dbReference>
<dbReference type="Gene3D" id="1.25.40.20">
    <property type="entry name" value="Ankyrin repeat-containing domain"/>
    <property type="match status" value="3"/>
</dbReference>
<dbReference type="SUPFAM" id="SSF47986">
    <property type="entry name" value="DEATH domain"/>
    <property type="match status" value="1"/>
</dbReference>
<evidence type="ECO:0000256" key="16">
    <source>
        <dbReference type="SAM" id="MobiDB-lite"/>
    </source>
</evidence>
<feature type="repeat" description="ANK" evidence="15">
    <location>
        <begin position="350"/>
        <end position="382"/>
    </location>
</feature>
<feature type="domain" description="Death" evidence="17">
    <location>
        <begin position="1499"/>
        <end position="1583"/>
    </location>
</feature>
<dbReference type="InterPro" id="IPR011029">
    <property type="entry name" value="DEATH-like_dom_sf"/>
</dbReference>
<evidence type="ECO:0000256" key="2">
    <source>
        <dbReference type="ARBA" id="ARBA00004371"/>
    </source>
</evidence>
<dbReference type="GeneID" id="102206783"/>
<keyword evidence="10" id="KW-0206">Cytoskeleton</keyword>
<dbReference type="InterPro" id="IPR051165">
    <property type="entry name" value="Multifunctional_ANK_Repeat"/>
</dbReference>
<dbReference type="SUPFAM" id="SSF48403">
    <property type="entry name" value="Ankyrin repeat"/>
    <property type="match status" value="3"/>
</dbReference>
<evidence type="ECO:0000256" key="10">
    <source>
        <dbReference type="ARBA" id="ARBA00023212"/>
    </source>
</evidence>
<evidence type="ECO:0000256" key="8">
    <source>
        <dbReference type="ARBA" id="ARBA00023043"/>
    </source>
</evidence>
<feature type="domain" description="ZU5" evidence="18">
    <location>
        <begin position="1174"/>
        <end position="1319"/>
    </location>
</feature>
<organism evidence="19 20">
    <name type="scientific">Pundamilia nyererei</name>
    <dbReference type="NCBI Taxonomy" id="303518"/>
    <lineage>
        <taxon>Eukaryota</taxon>
        <taxon>Metazoa</taxon>
        <taxon>Chordata</taxon>
        <taxon>Craniata</taxon>
        <taxon>Vertebrata</taxon>
        <taxon>Euteleostomi</taxon>
        <taxon>Actinopterygii</taxon>
        <taxon>Neopterygii</taxon>
        <taxon>Teleostei</taxon>
        <taxon>Neoteleostei</taxon>
        <taxon>Acanthomorphata</taxon>
        <taxon>Ovalentaria</taxon>
        <taxon>Cichlomorphae</taxon>
        <taxon>Cichliformes</taxon>
        <taxon>Cichlidae</taxon>
        <taxon>African cichlids</taxon>
        <taxon>Pseudocrenilabrinae</taxon>
        <taxon>Haplochromini</taxon>
        <taxon>Pundamilia</taxon>
    </lineage>
</organism>
<comment type="subcellular location">
    <subcellularLocation>
        <location evidence="13">Cell membrane</location>
        <location evidence="13">Sarcolemma</location>
        <location evidence="13">T-tubule</location>
    </subcellularLocation>
    <subcellularLocation>
        <location evidence="1">Cytoplasm</location>
        <location evidence="1">Cytoskeleton</location>
    </subcellularLocation>
    <subcellularLocation>
        <location evidence="2">Lysosome</location>
    </subcellularLocation>
    <subcellularLocation>
        <location evidence="14">Postsynaptic cell membrane</location>
    </subcellularLocation>
</comment>
<dbReference type="FunFam" id="2.60.40.2660:FF:000001">
    <property type="entry name" value="Ankyrin-3 isoform 2"/>
    <property type="match status" value="1"/>
</dbReference>
<feature type="repeat" description="ANK" evidence="15">
    <location>
        <begin position="79"/>
        <end position="111"/>
    </location>
</feature>
<dbReference type="InterPro" id="IPR040745">
    <property type="entry name" value="Ankyrin_UPA"/>
</dbReference>
<dbReference type="FunFam" id="1.25.40.20:FF:000002">
    <property type="entry name" value="Ankyrin-2 isoform 2"/>
    <property type="match status" value="1"/>
</dbReference>
<feature type="repeat" description="ANK" evidence="15">
    <location>
        <begin position="145"/>
        <end position="177"/>
    </location>
</feature>
<feature type="region of interest" description="Disordered" evidence="16">
    <location>
        <begin position="1782"/>
        <end position="1847"/>
    </location>
</feature>
<feature type="repeat" description="ANK" evidence="15">
    <location>
        <begin position="482"/>
        <end position="514"/>
    </location>
</feature>
<dbReference type="PROSITE" id="PS51145">
    <property type="entry name" value="ZU5"/>
    <property type="match status" value="2"/>
</dbReference>
<reference evidence="20" key="1">
    <citation type="submission" date="2025-08" db="UniProtKB">
        <authorList>
            <consortium name="RefSeq"/>
        </authorList>
    </citation>
    <scope>IDENTIFICATION</scope>
</reference>
<dbReference type="PROSITE" id="PS50297">
    <property type="entry name" value="ANK_REP_REGION"/>
    <property type="match status" value="21"/>
</dbReference>
<keyword evidence="7" id="KW-0770">Synapse</keyword>
<dbReference type="GO" id="GO:0007165">
    <property type="term" value="P:signal transduction"/>
    <property type="evidence" value="ECO:0007669"/>
    <property type="project" value="InterPro"/>
</dbReference>
<feature type="repeat" description="ANK" evidence="15">
    <location>
        <begin position="317"/>
        <end position="349"/>
    </location>
</feature>
<feature type="compositionally biased region" description="Acidic residues" evidence="16">
    <location>
        <begin position="1475"/>
        <end position="1484"/>
    </location>
</feature>
<name>A0A9Y3VNU3_9CICH</name>
<dbReference type="Pfam" id="PF13637">
    <property type="entry name" value="Ank_4"/>
    <property type="match status" value="1"/>
</dbReference>
<dbReference type="GO" id="GO:0030315">
    <property type="term" value="C:T-tubule"/>
    <property type="evidence" value="ECO:0007669"/>
    <property type="project" value="UniProtKB-SubCell"/>
</dbReference>
<feature type="repeat" description="ANK" evidence="15">
    <location>
        <begin position="746"/>
        <end position="778"/>
    </location>
</feature>
<keyword evidence="9" id="KW-0472">Membrane</keyword>
<feature type="compositionally biased region" description="Basic and acidic residues" evidence="16">
    <location>
        <begin position="1619"/>
        <end position="1633"/>
    </location>
</feature>
<feature type="repeat" description="ANK" evidence="15">
    <location>
        <begin position="713"/>
        <end position="745"/>
    </location>
</feature>
<keyword evidence="19" id="KW-1185">Reference proteome</keyword>
<dbReference type="SMART" id="SM00005">
    <property type="entry name" value="DEATH"/>
    <property type="match status" value="1"/>
</dbReference>
<dbReference type="Pfam" id="PF00531">
    <property type="entry name" value="Death"/>
    <property type="match status" value="1"/>
</dbReference>
<dbReference type="GO" id="GO:0005764">
    <property type="term" value="C:lysosome"/>
    <property type="evidence" value="ECO:0007669"/>
    <property type="project" value="UniProtKB-SubCell"/>
</dbReference>
<gene>
    <name evidence="20" type="primary">LOC102206783</name>
</gene>
<feature type="domain" description="ZU5" evidence="18">
    <location>
        <begin position="984"/>
        <end position="1172"/>
    </location>
</feature>
<protein>
    <submittedName>
        <fullName evidence="20">Ankyrin-2-like isoform X8</fullName>
    </submittedName>
</protein>
<evidence type="ECO:0000259" key="18">
    <source>
        <dbReference type="PROSITE" id="PS51145"/>
    </source>
</evidence>
<feature type="repeat" description="ANK" evidence="15">
    <location>
        <begin position="178"/>
        <end position="201"/>
    </location>
</feature>
<evidence type="ECO:0000313" key="20">
    <source>
        <dbReference type="RefSeq" id="XP_005741257.1"/>
    </source>
</evidence>
<feature type="region of interest" description="Disordered" evidence="16">
    <location>
        <begin position="1612"/>
        <end position="1640"/>
    </location>
</feature>
<evidence type="ECO:0000256" key="3">
    <source>
        <dbReference type="ARBA" id="ARBA00022475"/>
    </source>
</evidence>
<dbReference type="SMART" id="SM00218">
    <property type="entry name" value="ZU5"/>
    <property type="match status" value="1"/>
</dbReference>
<keyword evidence="3" id="KW-1003">Cell membrane</keyword>
<feature type="repeat" description="ANK" evidence="15">
    <location>
        <begin position="779"/>
        <end position="811"/>
    </location>
</feature>
<feature type="repeat" description="ANK" evidence="15">
    <location>
        <begin position="647"/>
        <end position="679"/>
    </location>
</feature>
<feature type="repeat" description="ANK" evidence="15">
    <location>
        <begin position="614"/>
        <end position="646"/>
    </location>
</feature>
<evidence type="ECO:0000256" key="15">
    <source>
        <dbReference type="PROSITE-ProRule" id="PRU00023"/>
    </source>
</evidence>
<dbReference type="PANTHER" id="PTHR24123">
    <property type="entry name" value="ANKYRIN REPEAT-CONTAINING"/>
    <property type="match status" value="1"/>
</dbReference>
<dbReference type="Gene3D" id="2.60.220.30">
    <property type="match status" value="3"/>
</dbReference>
<evidence type="ECO:0000256" key="11">
    <source>
        <dbReference type="ARBA" id="ARBA00023228"/>
    </source>
</evidence>
<dbReference type="SMART" id="SM00248">
    <property type="entry name" value="ANK"/>
    <property type="match status" value="23"/>
</dbReference>
<accession>A0A9Y3VNU3</accession>
<dbReference type="FunFam" id="2.60.220.30:FF:000007">
    <property type="entry name" value="Ankyrin-2 isoform 2"/>
    <property type="match status" value="1"/>
</dbReference>
<feature type="repeat" description="ANK" evidence="15">
    <location>
        <begin position="515"/>
        <end position="547"/>
    </location>
</feature>
<feature type="compositionally biased region" description="Polar residues" evidence="16">
    <location>
        <begin position="21"/>
        <end position="30"/>
    </location>
</feature>
<dbReference type="PANTHER" id="PTHR24123:SF49">
    <property type="entry name" value="ANKYRIN-2-LIKE ISOFORM X1"/>
    <property type="match status" value="1"/>
</dbReference>
<dbReference type="FunFam" id="1.25.40.20:FF:000001">
    <property type="entry name" value="Ankyrin-2 isoform 2"/>
    <property type="match status" value="1"/>
</dbReference>
<feature type="repeat" description="ANK" evidence="15">
    <location>
        <begin position="548"/>
        <end position="580"/>
    </location>
</feature>
<evidence type="ECO:0000256" key="14">
    <source>
        <dbReference type="ARBA" id="ARBA00034100"/>
    </source>
</evidence>
<dbReference type="GO" id="GO:0072659">
    <property type="term" value="P:protein localization to plasma membrane"/>
    <property type="evidence" value="ECO:0007669"/>
    <property type="project" value="UniProtKB-ARBA"/>
</dbReference>
<dbReference type="GO" id="GO:0005856">
    <property type="term" value="C:cytoskeleton"/>
    <property type="evidence" value="ECO:0007669"/>
    <property type="project" value="UniProtKB-SubCell"/>
</dbReference>
<dbReference type="Pfam" id="PF12796">
    <property type="entry name" value="Ank_2"/>
    <property type="match status" value="5"/>
</dbReference>
<feature type="region of interest" description="Disordered" evidence="16">
    <location>
        <begin position="1470"/>
        <end position="1493"/>
    </location>
</feature>
<dbReference type="Pfam" id="PF00023">
    <property type="entry name" value="Ank"/>
    <property type="match status" value="7"/>
</dbReference>
<dbReference type="InterPro" id="IPR002110">
    <property type="entry name" value="Ankyrin_rpt"/>
</dbReference>
<feature type="repeat" description="ANK" evidence="15">
    <location>
        <begin position="383"/>
        <end position="415"/>
    </location>
</feature>
<feature type="repeat" description="ANK" evidence="15">
    <location>
        <begin position="416"/>
        <end position="448"/>
    </location>
</feature>
<evidence type="ECO:0000256" key="12">
    <source>
        <dbReference type="ARBA" id="ARBA00023257"/>
    </source>
</evidence>
<keyword evidence="6" id="KW-0677">Repeat</keyword>
<feature type="repeat" description="ANK" evidence="15">
    <location>
        <begin position="284"/>
        <end position="316"/>
    </location>
</feature>
<evidence type="ECO:0000259" key="17">
    <source>
        <dbReference type="PROSITE" id="PS50017"/>
    </source>
</evidence>
<evidence type="ECO:0000256" key="9">
    <source>
        <dbReference type="ARBA" id="ARBA00023136"/>
    </source>
</evidence>
<keyword evidence="4" id="KW-0963">Cytoplasm</keyword>
<dbReference type="PROSITE" id="PS50088">
    <property type="entry name" value="ANK_REPEAT"/>
    <property type="match status" value="21"/>
</dbReference>
<dbReference type="Proteomes" id="UP000695023">
    <property type="component" value="Unplaced"/>
</dbReference>
<dbReference type="FunFam" id="2.60.220.30:FF:000001">
    <property type="entry name" value="Ankyrin-3 isoform 2"/>
    <property type="match status" value="1"/>
</dbReference>
<evidence type="ECO:0000256" key="6">
    <source>
        <dbReference type="ARBA" id="ARBA00022737"/>
    </source>
</evidence>
<proteinExistence type="predicted"/>
<dbReference type="PROSITE" id="PS50017">
    <property type="entry name" value="DEATH_DOMAIN"/>
    <property type="match status" value="1"/>
</dbReference>
<evidence type="ECO:0000256" key="5">
    <source>
        <dbReference type="ARBA" id="ARBA00022553"/>
    </source>
</evidence>
<dbReference type="Gene3D" id="2.60.40.2660">
    <property type="match status" value="1"/>
</dbReference>
<keyword evidence="8 15" id="KW-0040">ANK repeat</keyword>
<keyword evidence="11" id="KW-0458">Lysosome</keyword>
<dbReference type="Gene3D" id="1.10.533.10">
    <property type="entry name" value="Death Domain, Fas"/>
    <property type="match status" value="1"/>
</dbReference>
<feature type="repeat" description="ANK" evidence="15">
    <location>
        <begin position="680"/>
        <end position="712"/>
    </location>
</feature>
<dbReference type="InterPro" id="IPR000906">
    <property type="entry name" value="ZU5_dom"/>
</dbReference>
<feature type="compositionally biased region" description="Basic and acidic residues" evidence="16">
    <location>
        <begin position="1"/>
        <end position="10"/>
    </location>
</feature>
<evidence type="ECO:0000256" key="7">
    <source>
        <dbReference type="ARBA" id="ARBA00023018"/>
    </source>
</evidence>
<feature type="repeat" description="ANK" evidence="15">
    <location>
        <begin position="112"/>
        <end position="144"/>
    </location>
</feature>
<keyword evidence="5" id="KW-0597">Phosphoprotein</keyword>
<feature type="repeat" description="ANK" evidence="15">
    <location>
        <begin position="251"/>
        <end position="283"/>
    </location>
</feature>